<comment type="caution">
    <text evidence="2">The sequence shown here is derived from an EMBL/GenBank/DDBJ whole genome shotgun (WGS) entry which is preliminary data.</text>
</comment>
<dbReference type="RefSeq" id="WP_263337706.1">
    <property type="nucleotide sequence ID" value="NZ_JAOVQO010000013.1"/>
</dbReference>
<dbReference type="Proteomes" id="UP001209535">
    <property type="component" value="Unassembled WGS sequence"/>
</dbReference>
<dbReference type="PROSITE" id="PS50125">
    <property type="entry name" value="GUANYLATE_CYCLASE_2"/>
    <property type="match status" value="1"/>
</dbReference>
<protein>
    <submittedName>
        <fullName evidence="2">Adenylate/guanylate cyclase domain-containing protein</fullName>
    </submittedName>
</protein>
<organism evidence="2 3">
    <name type="scientific">Albidovulum salinarum</name>
    <dbReference type="NCBI Taxonomy" id="2984153"/>
    <lineage>
        <taxon>Bacteria</taxon>
        <taxon>Pseudomonadati</taxon>
        <taxon>Pseudomonadota</taxon>
        <taxon>Alphaproteobacteria</taxon>
        <taxon>Rhodobacterales</taxon>
        <taxon>Paracoccaceae</taxon>
        <taxon>Albidovulum</taxon>
    </lineage>
</organism>
<evidence type="ECO:0000259" key="1">
    <source>
        <dbReference type="PROSITE" id="PS50125"/>
    </source>
</evidence>
<dbReference type="SUPFAM" id="SSF55073">
    <property type="entry name" value="Nucleotide cyclase"/>
    <property type="match status" value="1"/>
</dbReference>
<evidence type="ECO:0000313" key="2">
    <source>
        <dbReference type="EMBL" id="MCU9849253.1"/>
    </source>
</evidence>
<dbReference type="InterPro" id="IPR029787">
    <property type="entry name" value="Nucleotide_cyclase"/>
</dbReference>
<name>A0ABT2X5N7_9RHOB</name>
<dbReference type="EMBL" id="JAOVQO010000013">
    <property type="protein sequence ID" value="MCU9849253.1"/>
    <property type="molecule type" value="Genomic_DNA"/>
</dbReference>
<gene>
    <name evidence="2" type="ORF">OEZ60_14710</name>
</gene>
<feature type="domain" description="Guanylate cyclase" evidence="1">
    <location>
        <begin position="90"/>
        <end position="216"/>
    </location>
</feature>
<dbReference type="PANTHER" id="PTHR43081">
    <property type="entry name" value="ADENYLATE CYCLASE, TERMINAL-DIFFERENTIATION SPECIFIC-RELATED"/>
    <property type="match status" value="1"/>
</dbReference>
<dbReference type="PANTHER" id="PTHR43081:SF1">
    <property type="entry name" value="ADENYLATE CYCLASE, TERMINAL-DIFFERENTIATION SPECIFIC"/>
    <property type="match status" value="1"/>
</dbReference>
<dbReference type="InterPro" id="IPR050697">
    <property type="entry name" value="Adenylyl/Guanylyl_Cyclase_3/4"/>
</dbReference>
<keyword evidence="3" id="KW-1185">Reference proteome</keyword>
<accession>A0ABT2X5N7</accession>
<dbReference type="CDD" id="cd07302">
    <property type="entry name" value="CHD"/>
    <property type="match status" value="1"/>
</dbReference>
<evidence type="ECO:0000313" key="3">
    <source>
        <dbReference type="Proteomes" id="UP001209535"/>
    </source>
</evidence>
<dbReference type="InterPro" id="IPR001054">
    <property type="entry name" value="A/G_cyclase"/>
</dbReference>
<dbReference type="Gene3D" id="3.30.70.1230">
    <property type="entry name" value="Nucleotide cyclase"/>
    <property type="match status" value="1"/>
</dbReference>
<proteinExistence type="predicted"/>
<sequence>MSELTHSEGNSELWHQIFAEGHPVLAKKQARYGRLPGQPRCKLCDAPMGGLGGWLVRLTGLHQSERNKNFCNACDSFMKAFPGGAEVNMSMMMVDVRNSVELSSRLSPSEFARTVLAMRSAVSDALARTDGFVLEYQGDSVFAVWPPGFVGSDHARKALAAADLVLDRLRQLPDAATVGIGVHTGKAYIGTASTNDGDMLSISAFGLDVNLLARVTHAAQRGEALATPEVFRNAGREPGSLSTRTLELKGISDRTPVIAIGPLTAKPSQEAKATEADAG</sequence>
<reference evidence="2 3" key="1">
    <citation type="submission" date="2022-10" db="EMBL/GenBank/DDBJ databases">
        <title>Defluviimonas sp. nov., isolated from ocean surface sediments.</title>
        <authorList>
            <person name="He W."/>
            <person name="Wang L."/>
            <person name="Zhang D.-F."/>
        </authorList>
    </citation>
    <scope>NUCLEOTIDE SEQUENCE [LARGE SCALE GENOMIC DNA]</scope>
    <source>
        <strain evidence="2 3">WL0024</strain>
    </source>
</reference>